<evidence type="ECO:0000313" key="1">
    <source>
        <dbReference type="EMBL" id="CAK5090097.1"/>
    </source>
</evidence>
<comment type="caution">
    <text evidence="1">The sequence shown here is derived from an EMBL/GenBank/DDBJ whole genome shotgun (WGS) entry which is preliminary data.</text>
</comment>
<sequence length="98" mass="11557">MRGKAKMLLLPFNLVWLALILASFFDKNVAYNEPRLMATIQQNLIYATFPGERFPQTRYTFNAGRVYFSKAMWGWDGLRKKVTVWILSLKILFKSQIY</sequence>
<name>A0ACB1AHN9_MELEN</name>
<dbReference type="Proteomes" id="UP001497535">
    <property type="component" value="Unassembled WGS sequence"/>
</dbReference>
<reference evidence="1" key="1">
    <citation type="submission" date="2023-11" db="EMBL/GenBank/DDBJ databases">
        <authorList>
            <person name="Poullet M."/>
        </authorList>
    </citation>
    <scope>NUCLEOTIDE SEQUENCE</scope>
    <source>
        <strain evidence="1">E1834</strain>
    </source>
</reference>
<accession>A0ACB1AHN9</accession>
<organism evidence="1 2">
    <name type="scientific">Meloidogyne enterolobii</name>
    <name type="common">Root-knot nematode worm</name>
    <name type="synonym">Meloidogyne mayaguensis</name>
    <dbReference type="NCBI Taxonomy" id="390850"/>
    <lineage>
        <taxon>Eukaryota</taxon>
        <taxon>Metazoa</taxon>
        <taxon>Ecdysozoa</taxon>
        <taxon>Nematoda</taxon>
        <taxon>Chromadorea</taxon>
        <taxon>Rhabditida</taxon>
        <taxon>Tylenchina</taxon>
        <taxon>Tylenchomorpha</taxon>
        <taxon>Tylenchoidea</taxon>
        <taxon>Meloidogynidae</taxon>
        <taxon>Meloidogyninae</taxon>
        <taxon>Meloidogyne</taxon>
    </lineage>
</organism>
<keyword evidence="2" id="KW-1185">Reference proteome</keyword>
<proteinExistence type="predicted"/>
<dbReference type="EMBL" id="CAVMJV010000080">
    <property type="protein sequence ID" value="CAK5090097.1"/>
    <property type="molecule type" value="Genomic_DNA"/>
</dbReference>
<gene>
    <name evidence="1" type="ORF">MENTE1834_LOCUS37865</name>
</gene>
<protein>
    <submittedName>
        <fullName evidence="1">Uncharacterized protein</fullName>
    </submittedName>
</protein>
<evidence type="ECO:0000313" key="2">
    <source>
        <dbReference type="Proteomes" id="UP001497535"/>
    </source>
</evidence>